<evidence type="ECO:0000313" key="4">
    <source>
        <dbReference type="Proteomes" id="UP000007648"/>
    </source>
</evidence>
<evidence type="ECO:0000256" key="1">
    <source>
        <dbReference type="SAM" id="MobiDB-lite"/>
    </source>
</evidence>
<keyword evidence="4" id="KW-1185">Reference proteome</keyword>
<feature type="region of interest" description="Disordered" evidence="1">
    <location>
        <begin position="295"/>
        <end position="337"/>
    </location>
</feature>
<dbReference type="GeneTree" id="ENSGT00940000156217"/>
<dbReference type="InterPro" id="IPR016024">
    <property type="entry name" value="ARM-type_fold"/>
</dbReference>
<feature type="compositionally biased region" description="Polar residues" evidence="1">
    <location>
        <begin position="315"/>
        <end position="330"/>
    </location>
</feature>
<dbReference type="GO" id="GO:0005929">
    <property type="term" value="C:cilium"/>
    <property type="evidence" value="ECO:0007669"/>
    <property type="project" value="TreeGrafter"/>
</dbReference>
<dbReference type="SMART" id="SM01349">
    <property type="entry name" value="TOG"/>
    <property type="match status" value="2"/>
</dbReference>
<dbReference type="GO" id="GO:0000226">
    <property type="term" value="P:microtubule cytoskeleton organization"/>
    <property type="evidence" value="ECO:0007669"/>
    <property type="project" value="TreeGrafter"/>
</dbReference>
<dbReference type="PANTHER" id="PTHR21567">
    <property type="entry name" value="CLASP"/>
    <property type="match status" value="1"/>
</dbReference>
<gene>
    <name evidence="3" type="primary">TOGARAM2</name>
</gene>
<dbReference type="SUPFAM" id="SSF48371">
    <property type="entry name" value="ARM repeat"/>
    <property type="match status" value="1"/>
</dbReference>
<feature type="domain" description="TOG" evidence="2">
    <location>
        <begin position="478"/>
        <end position="722"/>
    </location>
</feature>
<feature type="domain" description="TOG" evidence="2">
    <location>
        <begin position="737"/>
        <end position="972"/>
    </location>
</feature>
<protein>
    <submittedName>
        <fullName evidence="3">TOG array regulator of axonemal microtubules 2</fullName>
    </submittedName>
</protein>
<reference evidence="3 4" key="1">
    <citation type="journal article" date="2011" name="Proc. Natl. Acad. Sci. U.S.A.">
        <title>Genetic diversity and population structure of the endangered marsupial Sarcophilus harrisii (Tasmanian devil).</title>
        <authorList>
            <person name="Miller W."/>
            <person name="Hayes V.M."/>
            <person name="Ratan A."/>
            <person name="Petersen D.C."/>
            <person name="Wittekindt N.E."/>
            <person name="Miller J."/>
            <person name="Walenz B."/>
            <person name="Knight J."/>
            <person name="Qi J."/>
            <person name="Zhao F."/>
            <person name="Wang Q."/>
            <person name="Bedoya-Reina O.C."/>
            <person name="Katiyar N."/>
            <person name="Tomsho L.P."/>
            <person name="Kasson L.M."/>
            <person name="Hardie R.A."/>
            <person name="Woodbridge P."/>
            <person name="Tindall E.A."/>
            <person name="Bertelsen M.F."/>
            <person name="Dixon D."/>
            <person name="Pyecroft S."/>
            <person name="Helgen K.M."/>
            <person name="Lesk A.M."/>
            <person name="Pringle T.H."/>
            <person name="Patterson N."/>
            <person name="Zhang Y."/>
            <person name="Kreiss A."/>
            <person name="Woods G.M."/>
            <person name="Jones M.E."/>
            <person name="Schuster S.C."/>
        </authorList>
    </citation>
    <scope>NUCLEOTIDE SEQUENCE [LARGE SCALE GENOMIC DNA]</scope>
</reference>
<reference evidence="3" key="2">
    <citation type="submission" date="2025-08" db="UniProtKB">
        <authorList>
            <consortium name="Ensembl"/>
        </authorList>
    </citation>
    <scope>IDENTIFICATION</scope>
</reference>
<dbReference type="GO" id="GO:1902904">
    <property type="term" value="P:negative regulation of supramolecular fiber organization"/>
    <property type="evidence" value="ECO:0007669"/>
    <property type="project" value="UniProtKB-ARBA"/>
</dbReference>
<dbReference type="GO" id="GO:0051494">
    <property type="term" value="P:negative regulation of cytoskeleton organization"/>
    <property type="evidence" value="ECO:0007669"/>
    <property type="project" value="UniProtKB-ARBA"/>
</dbReference>
<dbReference type="Ensembl" id="ENSSHAT00000031215.1">
    <property type="protein sequence ID" value="ENSSHAP00000032666.1"/>
    <property type="gene ID" value="ENSSHAG00000010336.2"/>
</dbReference>
<accession>A0A7N4P511</accession>
<reference evidence="3" key="3">
    <citation type="submission" date="2025-09" db="UniProtKB">
        <authorList>
            <consortium name="Ensembl"/>
        </authorList>
    </citation>
    <scope>IDENTIFICATION</scope>
</reference>
<dbReference type="InterPro" id="IPR024395">
    <property type="entry name" value="CLASP_N_dom"/>
</dbReference>
<dbReference type="Proteomes" id="UP000007648">
    <property type="component" value="Unassembled WGS sequence"/>
</dbReference>
<dbReference type="Pfam" id="PF12348">
    <property type="entry name" value="CLASP_N"/>
    <property type="match status" value="1"/>
</dbReference>
<feature type="compositionally biased region" description="Polar residues" evidence="1">
    <location>
        <begin position="153"/>
        <end position="170"/>
    </location>
</feature>
<dbReference type="GO" id="GO:0008017">
    <property type="term" value="F:microtubule binding"/>
    <property type="evidence" value="ECO:0007669"/>
    <property type="project" value="TreeGrafter"/>
</dbReference>
<dbReference type="AlphaFoldDB" id="A0A7N4P511"/>
<dbReference type="InterPro" id="IPR011989">
    <property type="entry name" value="ARM-like"/>
</dbReference>
<evidence type="ECO:0000259" key="2">
    <source>
        <dbReference type="SMART" id="SM01349"/>
    </source>
</evidence>
<dbReference type="Gene3D" id="1.25.10.10">
    <property type="entry name" value="Leucine-rich Repeat Variant"/>
    <property type="match status" value="2"/>
</dbReference>
<name>A0A7N4P511_SARHA</name>
<dbReference type="GO" id="GO:0005881">
    <property type="term" value="C:cytoplasmic microtubule"/>
    <property type="evidence" value="ECO:0007669"/>
    <property type="project" value="TreeGrafter"/>
</dbReference>
<organism evidence="3 4">
    <name type="scientific">Sarcophilus harrisii</name>
    <name type="common">Tasmanian devil</name>
    <name type="synonym">Sarcophilus laniarius</name>
    <dbReference type="NCBI Taxonomy" id="9305"/>
    <lineage>
        <taxon>Eukaryota</taxon>
        <taxon>Metazoa</taxon>
        <taxon>Chordata</taxon>
        <taxon>Craniata</taxon>
        <taxon>Vertebrata</taxon>
        <taxon>Euteleostomi</taxon>
        <taxon>Mammalia</taxon>
        <taxon>Metatheria</taxon>
        <taxon>Dasyuromorphia</taxon>
        <taxon>Dasyuridae</taxon>
        <taxon>Sarcophilus</taxon>
    </lineage>
</organism>
<dbReference type="InterPro" id="IPR034085">
    <property type="entry name" value="TOG"/>
</dbReference>
<proteinExistence type="predicted"/>
<evidence type="ECO:0000313" key="3">
    <source>
        <dbReference type="Ensembl" id="ENSSHAP00000032666.1"/>
    </source>
</evidence>
<dbReference type="PANTHER" id="PTHR21567:SF42">
    <property type="entry name" value="TOG ARRAY REGULATOR OF AXONEMAL MICROTUBULES PROTEIN 2"/>
    <property type="match status" value="1"/>
</dbReference>
<sequence>NPCALSLFPAKFRVPVAVYCGSVPRSSTSSGFRSFHGPNRNSSFFYLPTASPQSLLKVQMEKQSSVWGRNGDLTSLKTSLASKAWQSRNGHVKNAEANSSVAPPLLPATVKEMEANSAALETTQIKDKLKKRRLSEGWSASPRASLDPGGVTKGTSLKSAMPRSTSQRFLTVSRPMPPIQSIPTTPEAKGSLENGSAPQRISKSRLRATPAAQEVQISLQYLHCKDEKIRRSLGGALIPSIPKPGQPAETKSVTLPAVVSNSIPLPPGQDVLTFQEAPRIRCLNAIKNMLTSSEAKSVVPPAQVGPSGGTKPAVHSSQTASPLKTPSLSRANKDERTRTQQLLKEMDRPQSNSRIQVTISKSAQEKMRLKQMKEMELFQRGREREEGQRERDFLSQNLNSRSMMKEGLISLHGSPSVSAKLGSPCRTSLGIILKKRANRSSLPSIPVSSQGPRFTRHASANSLPAVFTVGTPEWEEEEIINNNSKELRPLSNPELVLMNALQWLESNDWQMKEKGLVSIRRLATCHSEVLAERLHDVSLAVLGEVPNLRSKVCRLAISTLGDLFRTMKKNMDPEVEEIARCLLQKMGDTNEFIHRAADRSLGAMVENVTPSKSLAALTTGGVHHRNPLIRKCAAEHLCNVVEQIGADKLLSGTRESTDMLIRTMVKLAQDSNKDTRFCGRKMMNTLMSNARFDAFLKQSFPSHDLCDVMATIKQKVTPEPSHRCSAEIEPVVVHRSNIRNPEMIEQLKELSSLLQSKEYRTRMEGITLLLAHCKNNHNFITANLTQIFDIFIPRLQDPNKKVNQCALEVFTEMIPHLKDNLHPVLVSVVTVVSDNLNSKSSAIYGAAVMALDAMIENIDNFSLLQAFAGRLCFLSGRAMCDITQRLSVLVTSVYSRKPQSVERHVLPVLWYFLNNMIGNGVLPGHSGNVRSVVCQLTKSLYEQMGTRLRDCAAGQPKQVSKMLQDILDSNFQ</sequence>
<feature type="region of interest" description="Disordered" evidence="1">
    <location>
        <begin position="130"/>
        <end position="206"/>
    </location>
</feature>